<gene>
    <name evidence="1" type="ORF">EHQ24_03555</name>
</gene>
<sequence length="148" mass="17275">MVLFWFPLLFCAKPSGSFAENRRTYLKEVGLPILVTIHPRHKMNAKELQLFIKTENLTKDSISKFQILFFARDKENQILIPEDKKTPELICSIEKNIQPNVTIKCHVGPYVYPNLWSSIQIQSISFTTENQIRHVISEEDLDDVTIWL</sequence>
<name>A0A4R9IGZ9_9LEPT</name>
<dbReference type="AlphaFoldDB" id="A0A4R9IGZ9"/>
<evidence type="ECO:0000313" key="2">
    <source>
        <dbReference type="Proteomes" id="UP000298009"/>
    </source>
</evidence>
<dbReference type="OrthoDB" id="330307at2"/>
<evidence type="ECO:0000313" key="1">
    <source>
        <dbReference type="EMBL" id="TGK87144.1"/>
    </source>
</evidence>
<accession>A0A4R9IGZ9</accession>
<reference evidence="1" key="1">
    <citation type="journal article" date="2019" name="PLoS Negl. Trop. Dis.">
        <title>Revisiting the worldwide diversity of Leptospira species in the environment.</title>
        <authorList>
            <person name="Vincent A.T."/>
            <person name="Schiettekatte O."/>
            <person name="Bourhy P."/>
            <person name="Veyrier F.J."/>
            <person name="Picardeau M."/>
        </authorList>
    </citation>
    <scope>NUCLEOTIDE SEQUENCE [LARGE SCALE GENOMIC DNA]</scope>
    <source>
        <strain evidence="1">201800287</strain>
    </source>
</reference>
<dbReference type="EMBL" id="RQFK01000011">
    <property type="protein sequence ID" value="TGK87144.1"/>
    <property type="molecule type" value="Genomic_DNA"/>
</dbReference>
<proteinExistence type="predicted"/>
<comment type="caution">
    <text evidence="1">The sequence shown here is derived from an EMBL/GenBank/DDBJ whole genome shotgun (WGS) entry which is preliminary data.</text>
</comment>
<keyword evidence="2" id="KW-1185">Reference proteome</keyword>
<organism evidence="1 2">
    <name type="scientific">Leptospira noumeaensis</name>
    <dbReference type="NCBI Taxonomy" id="2484964"/>
    <lineage>
        <taxon>Bacteria</taxon>
        <taxon>Pseudomonadati</taxon>
        <taxon>Spirochaetota</taxon>
        <taxon>Spirochaetia</taxon>
        <taxon>Leptospirales</taxon>
        <taxon>Leptospiraceae</taxon>
        <taxon>Leptospira</taxon>
    </lineage>
</organism>
<protein>
    <submittedName>
        <fullName evidence="1">Uncharacterized protein</fullName>
    </submittedName>
</protein>
<dbReference type="Proteomes" id="UP000298009">
    <property type="component" value="Unassembled WGS sequence"/>
</dbReference>